<evidence type="ECO:0000313" key="3">
    <source>
        <dbReference type="Proteomes" id="UP001607069"/>
    </source>
</evidence>
<organism evidence="2 3">
    <name type="scientific">Streptomyces chitinivorans</name>
    <dbReference type="NCBI Taxonomy" id="1257027"/>
    <lineage>
        <taxon>Bacteria</taxon>
        <taxon>Bacillati</taxon>
        <taxon>Actinomycetota</taxon>
        <taxon>Actinomycetes</taxon>
        <taxon>Kitasatosporales</taxon>
        <taxon>Streptomycetaceae</taxon>
        <taxon>Streptomyces</taxon>
    </lineage>
</organism>
<dbReference type="RefSeq" id="WP_279948194.1">
    <property type="nucleotide sequence ID" value="NZ_BAABEN010000002.1"/>
</dbReference>
<evidence type="ECO:0000256" key="1">
    <source>
        <dbReference type="SAM" id="MobiDB-lite"/>
    </source>
</evidence>
<keyword evidence="3" id="KW-1185">Reference proteome</keyword>
<evidence type="ECO:0000313" key="2">
    <source>
        <dbReference type="EMBL" id="MFH0249518.1"/>
    </source>
</evidence>
<feature type="region of interest" description="Disordered" evidence="1">
    <location>
        <begin position="1"/>
        <end position="27"/>
    </location>
</feature>
<accession>A0ABW7HUF6</accession>
<name>A0ABW7HUF6_9ACTN</name>
<proteinExistence type="predicted"/>
<reference evidence="2 3" key="1">
    <citation type="submission" date="2024-10" db="EMBL/GenBank/DDBJ databases">
        <authorList>
            <person name="Cho J.-C."/>
        </authorList>
    </citation>
    <scope>NUCLEOTIDE SEQUENCE [LARGE SCALE GENOMIC DNA]</scope>
    <source>
        <strain evidence="2 3">KCTC29696</strain>
    </source>
</reference>
<protein>
    <submittedName>
        <fullName evidence="2">Uncharacterized protein</fullName>
    </submittedName>
</protein>
<dbReference type="Proteomes" id="UP001607069">
    <property type="component" value="Unassembled WGS sequence"/>
</dbReference>
<dbReference type="EMBL" id="JBIHMK010000051">
    <property type="protein sequence ID" value="MFH0249518.1"/>
    <property type="molecule type" value="Genomic_DNA"/>
</dbReference>
<sequence>MTKTKEAPRLRTQTGGQNDHFAAGGGSVAMLPHRDAVAQQRRETAAKLPPLRCGHHDPADCVAPDCLGVRS</sequence>
<comment type="caution">
    <text evidence="2">The sequence shown here is derived from an EMBL/GenBank/DDBJ whole genome shotgun (WGS) entry which is preliminary data.</text>
</comment>
<gene>
    <name evidence="2" type="ORF">ACG5V6_14995</name>
</gene>